<dbReference type="InterPro" id="IPR036161">
    <property type="entry name" value="RPB6/omega-like_sf"/>
</dbReference>
<sequence length="84" mass="8856">MSDTITVLLSSALGKMDSPEVLINAVSARVRQLAKGARPLVEVHPQWSFLQVALKEIAGGKLTVAPAEEAPAAFTSLVSEEPTD</sequence>
<dbReference type="GO" id="GO:0000428">
    <property type="term" value="C:DNA-directed RNA polymerase complex"/>
    <property type="evidence" value="ECO:0007669"/>
    <property type="project" value="UniProtKB-KW"/>
</dbReference>
<dbReference type="GO" id="GO:0003899">
    <property type="term" value="F:DNA-directed RNA polymerase activity"/>
    <property type="evidence" value="ECO:0007669"/>
    <property type="project" value="UniProtKB-EC"/>
</dbReference>
<accession>A0A5E6MPM9</accession>
<proteinExistence type="inferred from homology"/>
<protein>
    <recommendedName>
        <fullName evidence="3">DNA-directed RNA polymerase subunit omega</fullName>
        <ecNumber evidence="2">2.7.7.6</ecNumber>
    </recommendedName>
    <alternativeName>
        <fullName evidence="7">RNA polymerase omega subunit</fullName>
    </alternativeName>
    <alternativeName>
        <fullName evidence="6">Transcriptase subunit omega</fullName>
    </alternativeName>
</protein>
<keyword evidence="10" id="KW-1185">Reference proteome</keyword>
<evidence type="ECO:0000256" key="8">
    <source>
        <dbReference type="ARBA" id="ARBA00048552"/>
    </source>
</evidence>
<dbReference type="Proteomes" id="UP000334923">
    <property type="component" value="Unassembled WGS sequence"/>
</dbReference>
<evidence type="ECO:0000256" key="3">
    <source>
        <dbReference type="ARBA" id="ARBA00013725"/>
    </source>
</evidence>
<comment type="similarity">
    <text evidence="1">Belongs to the RNA polymerase subunit omega family.</text>
</comment>
<dbReference type="Pfam" id="PF01192">
    <property type="entry name" value="RNA_pol_Rpb6"/>
    <property type="match status" value="1"/>
</dbReference>
<dbReference type="GO" id="GO:0006351">
    <property type="term" value="P:DNA-templated transcription"/>
    <property type="evidence" value="ECO:0007669"/>
    <property type="project" value="InterPro"/>
</dbReference>
<name>A0A5E6MPM9_9BACT</name>
<comment type="catalytic activity">
    <reaction evidence="8">
        <text>RNA(n) + a ribonucleoside 5'-triphosphate = RNA(n+1) + diphosphate</text>
        <dbReference type="Rhea" id="RHEA:21248"/>
        <dbReference type="Rhea" id="RHEA-COMP:14527"/>
        <dbReference type="Rhea" id="RHEA-COMP:17342"/>
        <dbReference type="ChEBI" id="CHEBI:33019"/>
        <dbReference type="ChEBI" id="CHEBI:61557"/>
        <dbReference type="ChEBI" id="CHEBI:140395"/>
        <dbReference type="EC" id="2.7.7.6"/>
    </reaction>
</comment>
<keyword evidence="9" id="KW-0548">Nucleotidyltransferase</keyword>
<dbReference type="SUPFAM" id="SSF63562">
    <property type="entry name" value="RPB6/omega subunit-like"/>
    <property type="match status" value="1"/>
</dbReference>
<evidence type="ECO:0000313" key="10">
    <source>
        <dbReference type="Proteomes" id="UP000334923"/>
    </source>
</evidence>
<organism evidence="9 10">
    <name type="scientific">Methylacidimicrobium tartarophylax</name>
    <dbReference type="NCBI Taxonomy" id="1041768"/>
    <lineage>
        <taxon>Bacteria</taxon>
        <taxon>Pseudomonadati</taxon>
        <taxon>Verrucomicrobiota</taxon>
        <taxon>Methylacidimicrobium</taxon>
    </lineage>
</organism>
<keyword evidence="5" id="KW-0804">Transcription</keyword>
<evidence type="ECO:0000256" key="5">
    <source>
        <dbReference type="ARBA" id="ARBA00023163"/>
    </source>
</evidence>
<evidence type="ECO:0000256" key="2">
    <source>
        <dbReference type="ARBA" id="ARBA00012418"/>
    </source>
</evidence>
<evidence type="ECO:0000256" key="7">
    <source>
        <dbReference type="ARBA" id="ARBA00030998"/>
    </source>
</evidence>
<evidence type="ECO:0000256" key="6">
    <source>
        <dbReference type="ARBA" id="ARBA00029924"/>
    </source>
</evidence>
<dbReference type="EC" id="2.7.7.6" evidence="2"/>
<dbReference type="EMBL" id="CABFVA020000093">
    <property type="protein sequence ID" value="VVM07419.1"/>
    <property type="molecule type" value="Genomic_DNA"/>
</dbReference>
<dbReference type="InterPro" id="IPR006110">
    <property type="entry name" value="Pol_omega/Rpo6/RPB6"/>
</dbReference>
<dbReference type="GO" id="GO:0003677">
    <property type="term" value="F:DNA binding"/>
    <property type="evidence" value="ECO:0007669"/>
    <property type="project" value="InterPro"/>
</dbReference>
<gene>
    <name evidence="9" type="primary">rpoZ</name>
    <name evidence="9" type="ORF">MAMT_01758</name>
</gene>
<dbReference type="RefSeq" id="WP_246186610.1">
    <property type="nucleotide sequence ID" value="NZ_CABFVA020000093.1"/>
</dbReference>
<evidence type="ECO:0000313" key="9">
    <source>
        <dbReference type="EMBL" id="VVM07419.1"/>
    </source>
</evidence>
<reference evidence="9 10" key="1">
    <citation type="submission" date="2019-09" db="EMBL/GenBank/DDBJ databases">
        <authorList>
            <person name="Cremers G."/>
        </authorList>
    </citation>
    <scope>NUCLEOTIDE SEQUENCE [LARGE SCALE GENOMIC DNA]</scope>
    <source>
        <strain evidence="9">4A</strain>
    </source>
</reference>
<dbReference type="AlphaFoldDB" id="A0A5E6MPM9"/>
<evidence type="ECO:0000256" key="4">
    <source>
        <dbReference type="ARBA" id="ARBA00022478"/>
    </source>
</evidence>
<dbReference type="Gene3D" id="3.90.940.10">
    <property type="match status" value="1"/>
</dbReference>
<keyword evidence="4 9" id="KW-0240">DNA-directed RNA polymerase</keyword>
<evidence type="ECO:0000256" key="1">
    <source>
        <dbReference type="ARBA" id="ARBA00006711"/>
    </source>
</evidence>
<keyword evidence="9" id="KW-0808">Transferase</keyword>